<dbReference type="AlphaFoldDB" id="A0A4Q4KMD3"/>
<dbReference type="EMBL" id="SETE01000002">
    <property type="protein sequence ID" value="RYM34541.1"/>
    <property type="molecule type" value="Genomic_DNA"/>
</dbReference>
<proteinExistence type="predicted"/>
<reference evidence="1 2" key="1">
    <citation type="submission" date="2019-02" db="EMBL/GenBank/DDBJ databases">
        <title>Genome sequence of the sea-ice species Brumimicrobium glaciale.</title>
        <authorList>
            <person name="Bowman J.P."/>
        </authorList>
    </citation>
    <scope>NUCLEOTIDE SEQUENCE [LARGE SCALE GENOMIC DNA]</scope>
    <source>
        <strain evidence="1 2">IC156</strain>
    </source>
</reference>
<evidence type="ECO:0000313" key="1">
    <source>
        <dbReference type="EMBL" id="RYM34541.1"/>
    </source>
</evidence>
<sequence length="151" mass="17571">MSDSSNNKSECQYCKQAVSNNNFLEIVENNNPSSFYDWKITIVFYCGLHYMKSFVASKGVRLSDHKDFNTKTLSQGDGIFPILIIDGKIRQDYINLRSLSYHVRYDGCFSDKISKVLVKGRLKDSKQYLLNVKNWIVPRLENENIETNYTF</sequence>
<organism evidence="1 2">
    <name type="scientific">Brumimicrobium glaciale</name>
    <dbReference type="NCBI Taxonomy" id="200475"/>
    <lineage>
        <taxon>Bacteria</taxon>
        <taxon>Pseudomonadati</taxon>
        <taxon>Bacteroidota</taxon>
        <taxon>Flavobacteriia</taxon>
        <taxon>Flavobacteriales</taxon>
        <taxon>Crocinitomicaceae</taxon>
        <taxon>Brumimicrobium</taxon>
    </lineage>
</organism>
<evidence type="ECO:0000313" key="2">
    <source>
        <dbReference type="Proteomes" id="UP000293952"/>
    </source>
</evidence>
<accession>A0A4Q4KMD3</accession>
<gene>
    <name evidence="1" type="ORF">ERX46_03980</name>
</gene>
<name>A0A4Q4KMD3_9FLAO</name>
<keyword evidence="2" id="KW-1185">Reference proteome</keyword>
<dbReference type="RefSeq" id="WP_130092550.1">
    <property type="nucleotide sequence ID" value="NZ_SETE01000002.1"/>
</dbReference>
<dbReference type="OrthoDB" id="1433844at2"/>
<protein>
    <submittedName>
        <fullName evidence="1">Uncharacterized protein</fullName>
    </submittedName>
</protein>
<comment type="caution">
    <text evidence="1">The sequence shown here is derived from an EMBL/GenBank/DDBJ whole genome shotgun (WGS) entry which is preliminary data.</text>
</comment>
<dbReference type="Proteomes" id="UP000293952">
    <property type="component" value="Unassembled WGS sequence"/>
</dbReference>